<accession>A0ABN8ZE13</accession>
<protein>
    <submittedName>
        <fullName evidence="2">Uncharacterized protein</fullName>
    </submittedName>
</protein>
<organism evidence="2 3">
    <name type="scientific">Rangifer tarandus platyrhynchus</name>
    <name type="common">Svalbard reindeer</name>
    <dbReference type="NCBI Taxonomy" id="3082113"/>
    <lineage>
        <taxon>Eukaryota</taxon>
        <taxon>Metazoa</taxon>
        <taxon>Chordata</taxon>
        <taxon>Craniata</taxon>
        <taxon>Vertebrata</taxon>
        <taxon>Euteleostomi</taxon>
        <taxon>Mammalia</taxon>
        <taxon>Eutheria</taxon>
        <taxon>Laurasiatheria</taxon>
        <taxon>Artiodactyla</taxon>
        <taxon>Ruminantia</taxon>
        <taxon>Pecora</taxon>
        <taxon>Cervidae</taxon>
        <taxon>Odocoileinae</taxon>
        <taxon>Rangifer</taxon>
    </lineage>
</organism>
<dbReference type="Proteomes" id="UP001176941">
    <property type="component" value="Chromosome 30"/>
</dbReference>
<evidence type="ECO:0000256" key="1">
    <source>
        <dbReference type="SAM" id="MobiDB-lite"/>
    </source>
</evidence>
<evidence type="ECO:0000313" key="3">
    <source>
        <dbReference type="Proteomes" id="UP001176941"/>
    </source>
</evidence>
<dbReference type="EMBL" id="OX459966">
    <property type="protein sequence ID" value="CAI9171236.1"/>
    <property type="molecule type" value="Genomic_DNA"/>
</dbReference>
<sequence length="154" mass="17096">MIPLNQEDHLKKQNCVFLGNLRHCCYVQLVLSRLDLEASRGRFVPIRSAVVFESLQKAKEVEKPVSQGSKVADGEIPRALSSQNRQGWLWIRARFLDVQRHSLLGCPRGALGRAVVQGQAGTKRPLLWHLDTGAQQKAQEDGVGGGGCDRRSQD</sequence>
<proteinExistence type="predicted"/>
<keyword evidence="3" id="KW-1185">Reference proteome</keyword>
<evidence type="ECO:0000313" key="2">
    <source>
        <dbReference type="EMBL" id="CAI9171236.1"/>
    </source>
</evidence>
<gene>
    <name evidence="2" type="ORF">MRATA1EN1_LOCUS20198</name>
</gene>
<name>A0ABN8ZE13_RANTA</name>
<reference evidence="2" key="1">
    <citation type="submission" date="2023-04" db="EMBL/GenBank/DDBJ databases">
        <authorList>
            <consortium name="ELIXIR-Norway"/>
        </authorList>
    </citation>
    <scope>NUCLEOTIDE SEQUENCE [LARGE SCALE GENOMIC DNA]</scope>
</reference>
<feature type="region of interest" description="Disordered" evidence="1">
    <location>
        <begin position="134"/>
        <end position="154"/>
    </location>
</feature>